<proteinExistence type="predicted"/>
<dbReference type="RefSeq" id="WP_077388809.1">
    <property type="nucleotide sequence ID" value="NZ_CP019645.1"/>
</dbReference>
<evidence type="ECO:0000313" key="3">
    <source>
        <dbReference type="Proteomes" id="UP000188298"/>
    </source>
</evidence>
<feature type="signal peptide" evidence="1">
    <location>
        <begin position="1"/>
        <end position="24"/>
    </location>
</feature>
<reference evidence="2 3" key="1">
    <citation type="submission" date="2017-02" db="EMBL/GenBank/DDBJ databases">
        <title>Whole genome sequencing of Helicobacter bilis strain AAQJH.</title>
        <authorList>
            <person name="Conlan S."/>
            <person name="Thomas P.J."/>
            <person name="Mullikin J."/>
            <person name="Palmore T.N."/>
            <person name="Frank K.M."/>
            <person name="Segre J.A."/>
        </authorList>
    </citation>
    <scope>NUCLEOTIDE SEQUENCE [LARGE SCALE GENOMIC DNA]</scope>
    <source>
        <strain evidence="2 3">AAQJH</strain>
    </source>
</reference>
<dbReference type="KEGG" id="hbl:XJ32_07000"/>
<name>A0A1Q2LHD6_9HELI</name>
<evidence type="ECO:0000256" key="1">
    <source>
        <dbReference type="SAM" id="SignalP"/>
    </source>
</evidence>
<gene>
    <name evidence="2" type="ORF">XJ32_07000</name>
</gene>
<keyword evidence="1" id="KW-0732">Signal</keyword>
<evidence type="ECO:0000313" key="2">
    <source>
        <dbReference type="EMBL" id="AQQ59874.1"/>
    </source>
</evidence>
<accession>A0A1Q2LHD6</accession>
<organism evidence="2 3">
    <name type="scientific">Helicobacter bilis</name>
    <dbReference type="NCBI Taxonomy" id="37372"/>
    <lineage>
        <taxon>Bacteria</taxon>
        <taxon>Pseudomonadati</taxon>
        <taxon>Campylobacterota</taxon>
        <taxon>Epsilonproteobacteria</taxon>
        <taxon>Campylobacterales</taxon>
        <taxon>Helicobacteraceae</taxon>
        <taxon>Helicobacter</taxon>
    </lineage>
</organism>
<dbReference type="EMBL" id="CP019645">
    <property type="protein sequence ID" value="AQQ59874.1"/>
    <property type="molecule type" value="Genomic_DNA"/>
</dbReference>
<feature type="chain" id="PRO_5013224630" description="Outer membrane family protein" evidence="1">
    <location>
        <begin position="25"/>
        <end position="424"/>
    </location>
</feature>
<dbReference type="AlphaFoldDB" id="A0A1Q2LHD6"/>
<evidence type="ECO:0008006" key="4">
    <source>
        <dbReference type="Google" id="ProtNLM"/>
    </source>
</evidence>
<protein>
    <recommendedName>
        <fullName evidence="4">Outer membrane family protein</fullName>
    </recommendedName>
</protein>
<dbReference type="Proteomes" id="UP000188298">
    <property type="component" value="Chromosome"/>
</dbReference>
<sequence length="424" mass="45921">MNNMMKKGLLTCAISLGAAQGLMASKIDLTTHGRLSAGFFGYSAPKNGSSNFNNLGLNAYVKADFGLNENWNVGMGAAGIWNVLSIFPIDNNLLPYTSNGDVADIYMVYKNNGLKVVAGRYNIDTGSTIVRSSAFVNGHLQGVSVQWNPSGNTSAYKVWAHYINSFLDNGYLPGRIGSDLAMLNPYFDSGKAKIGGEVFLFGADYSKKGIFLSPYLLINTKAPNGTTKMGFNPVFQIGASAKYTYKFNPNWHSITSANLMFQYGDMANNNTAADNFLGFIYADEEVKYVRYGTNKAGKQYEIYSISFGGGARAVLANEQGKVFSLNDRTRFYGKFLNGAGIGQGGTWTLYLFGKMNHRLFEAQVLAGGGTYTEISAVGLWKAYRQNRNSDEGSFLGFDVGGGYVFAHGAGAANHGLMAFAKLSY</sequence>